<keyword evidence="2" id="KW-1185">Reference proteome</keyword>
<sequence>AWRNWREGTTSNLIDPMLRRSSGLVSDITRCIHIALLCVQENCLQSLDIICKLISLNISPIQRYKSRLISESTRPAKSKSICLLQNEMSISELDPR</sequence>
<feature type="non-terminal residue" evidence="1">
    <location>
        <position position="96"/>
    </location>
</feature>
<comment type="caution">
    <text evidence="1">The sequence shown here is derived from an EMBL/GenBank/DDBJ whole genome shotgun (WGS) entry which is preliminary data.</text>
</comment>
<dbReference type="AlphaFoldDB" id="A0A9J6AEV1"/>
<organism evidence="1 2">
    <name type="scientific">Solanum commersonii</name>
    <name type="common">Commerson's wild potato</name>
    <name type="synonym">Commerson's nightshade</name>
    <dbReference type="NCBI Taxonomy" id="4109"/>
    <lineage>
        <taxon>Eukaryota</taxon>
        <taxon>Viridiplantae</taxon>
        <taxon>Streptophyta</taxon>
        <taxon>Embryophyta</taxon>
        <taxon>Tracheophyta</taxon>
        <taxon>Spermatophyta</taxon>
        <taxon>Magnoliopsida</taxon>
        <taxon>eudicotyledons</taxon>
        <taxon>Gunneridae</taxon>
        <taxon>Pentapetalae</taxon>
        <taxon>asterids</taxon>
        <taxon>lamiids</taxon>
        <taxon>Solanales</taxon>
        <taxon>Solanaceae</taxon>
        <taxon>Solanoideae</taxon>
        <taxon>Solaneae</taxon>
        <taxon>Solanum</taxon>
    </lineage>
</organism>
<accession>A0A9J6AEV1</accession>
<gene>
    <name evidence="1" type="ORF">H5410_008022</name>
</gene>
<dbReference type="EMBL" id="JACXVP010000002">
    <property type="protein sequence ID" value="KAG5622804.1"/>
    <property type="molecule type" value="Genomic_DNA"/>
</dbReference>
<proteinExistence type="predicted"/>
<dbReference type="Proteomes" id="UP000824120">
    <property type="component" value="Chromosome 2"/>
</dbReference>
<evidence type="ECO:0000313" key="2">
    <source>
        <dbReference type="Proteomes" id="UP000824120"/>
    </source>
</evidence>
<reference evidence="1 2" key="1">
    <citation type="submission" date="2020-09" db="EMBL/GenBank/DDBJ databases">
        <title>De no assembly of potato wild relative species, Solanum commersonii.</title>
        <authorList>
            <person name="Cho K."/>
        </authorList>
    </citation>
    <scope>NUCLEOTIDE SEQUENCE [LARGE SCALE GENOMIC DNA]</scope>
    <source>
        <strain evidence="1">LZ3.2</strain>
        <tissue evidence="1">Leaf</tissue>
    </source>
</reference>
<evidence type="ECO:0000313" key="1">
    <source>
        <dbReference type="EMBL" id="KAG5622804.1"/>
    </source>
</evidence>
<protein>
    <submittedName>
        <fullName evidence="1">Uncharacterized protein</fullName>
    </submittedName>
</protein>
<dbReference type="OrthoDB" id="1298351at2759"/>
<name>A0A9J6AEV1_SOLCO</name>